<name>A0A2W1BLN6_HELAM</name>
<dbReference type="GO" id="GO:0005634">
    <property type="term" value="C:nucleus"/>
    <property type="evidence" value="ECO:0007669"/>
    <property type="project" value="UniProtKB-SubCell"/>
</dbReference>
<gene>
    <name evidence="8" type="primary">HaOG208798</name>
    <name evidence="8" type="ORF">B5X24_HaOG208798</name>
</gene>
<evidence type="ECO:0000313" key="8">
    <source>
        <dbReference type="EMBL" id="PZC73766.1"/>
    </source>
</evidence>
<dbReference type="GO" id="GO:0001006">
    <property type="term" value="F:RNA polymerase III type 3 promoter sequence-specific DNA binding"/>
    <property type="evidence" value="ECO:0007669"/>
    <property type="project" value="TreeGrafter"/>
</dbReference>
<feature type="domain" description="HTH myb-type" evidence="7">
    <location>
        <begin position="274"/>
        <end position="330"/>
    </location>
</feature>
<keyword evidence="9" id="KW-1185">Reference proteome</keyword>
<dbReference type="GO" id="GO:0042795">
    <property type="term" value="P:snRNA transcription by RNA polymerase II"/>
    <property type="evidence" value="ECO:0007669"/>
    <property type="project" value="TreeGrafter"/>
</dbReference>
<dbReference type="SMART" id="SM00717">
    <property type="entry name" value="SANT"/>
    <property type="match status" value="4"/>
</dbReference>
<keyword evidence="3" id="KW-0238">DNA-binding</keyword>
<keyword evidence="5" id="KW-0539">Nucleus</keyword>
<dbReference type="InterPro" id="IPR001005">
    <property type="entry name" value="SANT/Myb"/>
</dbReference>
<reference evidence="8 9" key="1">
    <citation type="journal article" date="2017" name="BMC Biol.">
        <title>Genomic innovations, transcriptional plasticity and gene loss underlying the evolution and divergence of two highly polyphagous and invasive Helicoverpa pest species.</title>
        <authorList>
            <person name="Pearce S.L."/>
            <person name="Clarke D.F."/>
            <person name="East P.D."/>
            <person name="Elfekih S."/>
            <person name="Gordon K.H."/>
            <person name="Jermiin L.S."/>
            <person name="McGaughran A."/>
            <person name="Oakeshott J.G."/>
            <person name="Papanikolaou A."/>
            <person name="Perera O.P."/>
            <person name="Rane R.V."/>
            <person name="Richards S."/>
            <person name="Tay W.T."/>
            <person name="Walsh T.K."/>
            <person name="Anderson A."/>
            <person name="Anderson C.J."/>
            <person name="Asgari S."/>
            <person name="Board P.G."/>
            <person name="Bretschneider A."/>
            <person name="Campbell P.M."/>
            <person name="Chertemps T."/>
            <person name="Christeller J.T."/>
            <person name="Coppin C.W."/>
            <person name="Downes S.J."/>
            <person name="Duan G."/>
            <person name="Farnsworth C.A."/>
            <person name="Good R.T."/>
            <person name="Han L.B."/>
            <person name="Han Y.C."/>
            <person name="Hatje K."/>
            <person name="Horne I."/>
            <person name="Huang Y.P."/>
            <person name="Hughes D.S."/>
            <person name="Jacquin-Joly E."/>
            <person name="James W."/>
            <person name="Jhangiani S."/>
            <person name="Kollmar M."/>
            <person name="Kuwar S.S."/>
            <person name="Li S."/>
            <person name="Liu N.Y."/>
            <person name="Maibeche M.T."/>
            <person name="Miller J.R."/>
            <person name="Montagne N."/>
            <person name="Perry T."/>
            <person name="Qu J."/>
            <person name="Song S.V."/>
            <person name="Sutton G.G."/>
            <person name="Vogel H."/>
            <person name="Walenz B.P."/>
            <person name="Xu W."/>
            <person name="Zhang H.J."/>
            <person name="Zou Z."/>
            <person name="Batterham P."/>
            <person name="Edwards O.R."/>
            <person name="Feyereisen R."/>
            <person name="Gibbs R.A."/>
            <person name="Heckel D.G."/>
            <person name="McGrath A."/>
            <person name="Robin C."/>
            <person name="Scherer S.E."/>
            <person name="Worley K.C."/>
            <person name="Wu Y.D."/>
        </authorList>
    </citation>
    <scope>NUCLEOTIDE SEQUENCE [LARGE SCALE GENOMIC DNA]</scope>
    <source>
        <strain evidence="8">Harm_GR_Male_#8</strain>
        <tissue evidence="8">Whole organism</tissue>
    </source>
</reference>
<dbReference type="InterPro" id="IPR051575">
    <property type="entry name" value="Myb-like_DNA-bd"/>
</dbReference>
<dbReference type="GO" id="GO:0000978">
    <property type="term" value="F:RNA polymerase II cis-regulatory region sequence-specific DNA binding"/>
    <property type="evidence" value="ECO:0007669"/>
    <property type="project" value="TreeGrafter"/>
</dbReference>
<dbReference type="Gene3D" id="1.10.10.60">
    <property type="entry name" value="Homeodomain-like"/>
    <property type="match status" value="4"/>
</dbReference>
<dbReference type="PANTHER" id="PTHR46621">
    <property type="entry name" value="SNRNA-ACTIVATING PROTEIN COMPLEX SUBUNIT 4"/>
    <property type="match status" value="1"/>
</dbReference>
<dbReference type="InterPro" id="IPR017930">
    <property type="entry name" value="Myb_dom"/>
</dbReference>
<keyword evidence="4" id="KW-0804">Transcription</keyword>
<evidence type="ECO:0008006" key="10">
    <source>
        <dbReference type="Google" id="ProtNLM"/>
    </source>
</evidence>
<evidence type="ECO:0000256" key="3">
    <source>
        <dbReference type="ARBA" id="ARBA00023125"/>
    </source>
</evidence>
<evidence type="ECO:0000259" key="7">
    <source>
        <dbReference type="PROSITE" id="PS51294"/>
    </source>
</evidence>
<dbReference type="AlphaFoldDB" id="A0A2W1BLN6"/>
<feature type="domain" description="Myb-like" evidence="6">
    <location>
        <begin position="334"/>
        <end position="381"/>
    </location>
</feature>
<evidence type="ECO:0000259" key="6">
    <source>
        <dbReference type="PROSITE" id="PS50090"/>
    </source>
</evidence>
<evidence type="ECO:0000256" key="5">
    <source>
        <dbReference type="ARBA" id="ARBA00023242"/>
    </source>
</evidence>
<keyword evidence="2" id="KW-0805">Transcription regulation</keyword>
<sequence>MEFNDIEMDVDTDSEFDSDEDVLLEAENMKRLNALLEEEDDALSQSMSQRLPALPSIHPALTMRPCSSKHSLNDTKSKALAQIDVALSANKILDEKMRRLERDLGLRLRECRERLQVIQSSSGERGEKNESFRYINCGRPYFKDKLNFPAPDNDDAKMAKSQMYDFSLVVSVPGWTVRDKSQFINMIQKMSVDIRKNALHKKITNLKRCKSISKSKLENDIQAIRNEIDQTKSLPLSQIALPIDQEYDWDMLANKLNRRHTAQEYQSLWKLFFHPSINKNSWSKSEHAALQKIACQNRQQDWDTIARKLNTGRTGYQCFVYYRTNMMNSFTGKKWTNEEITYLKRLIDYFKEDMYIPWGKIAAAMENRTKIQIYNKYLRIIEQRKGRFLPEEDAVILNCVERFGTDFKRMADYLPGRSMVQIRTRYQVLSKMRVSTVWTVEDDKKLIQIMTNQAANMMNFSTATQYFPGRNRTNLRTRYITLMKWMKKHPTLDLEHAPRRGARRLNHGFASDNLNEAIENLKNTLNTEVEIKSKKKRITVDSPGLELNNAITVVIINELVKEKEDEMKIKYAPENYIYLGPDHVITVADLNITNLRKNLIFLNASLDQAAYNKSQYKTMYPDIGNSEQDVSLVKVKSYSRKNSVKTIKVDETPNVWGRPRLNTFRQRNYVLPPHLCTITGCSALIQHVTNMGTYCDSFNLQVLVRRNSDLKELLDLVLERFYTLFTWPMILSNEWPHDNYKPRFKRTDSVFVRPPKLPCAPAVTINMKCMKKYKNVDSAEVIDLNEEQSNNIKVTVPEKLVRSDEKIEKLLSSDE</sequence>
<organism evidence="8 9">
    <name type="scientific">Helicoverpa armigera</name>
    <name type="common">Cotton bollworm</name>
    <name type="synonym">Heliothis armigera</name>
    <dbReference type="NCBI Taxonomy" id="29058"/>
    <lineage>
        <taxon>Eukaryota</taxon>
        <taxon>Metazoa</taxon>
        <taxon>Ecdysozoa</taxon>
        <taxon>Arthropoda</taxon>
        <taxon>Hexapoda</taxon>
        <taxon>Insecta</taxon>
        <taxon>Pterygota</taxon>
        <taxon>Neoptera</taxon>
        <taxon>Endopterygota</taxon>
        <taxon>Lepidoptera</taxon>
        <taxon>Glossata</taxon>
        <taxon>Ditrysia</taxon>
        <taxon>Noctuoidea</taxon>
        <taxon>Noctuidae</taxon>
        <taxon>Heliothinae</taxon>
        <taxon>Helicoverpa</taxon>
    </lineage>
</organism>
<dbReference type="EMBL" id="KZ150086">
    <property type="protein sequence ID" value="PZC73766.1"/>
    <property type="molecule type" value="Genomic_DNA"/>
</dbReference>
<evidence type="ECO:0000256" key="2">
    <source>
        <dbReference type="ARBA" id="ARBA00023015"/>
    </source>
</evidence>
<dbReference type="CDD" id="cd00167">
    <property type="entry name" value="SANT"/>
    <property type="match status" value="3"/>
</dbReference>
<proteinExistence type="predicted"/>
<dbReference type="InterPro" id="IPR009057">
    <property type="entry name" value="Homeodomain-like_sf"/>
</dbReference>
<dbReference type="PANTHER" id="PTHR46621:SF1">
    <property type="entry name" value="SNRNA-ACTIVATING PROTEIN COMPLEX SUBUNIT 4"/>
    <property type="match status" value="1"/>
</dbReference>
<dbReference type="GO" id="GO:0042796">
    <property type="term" value="P:snRNA transcription by RNA polymerase III"/>
    <property type="evidence" value="ECO:0007669"/>
    <property type="project" value="TreeGrafter"/>
</dbReference>
<dbReference type="Pfam" id="PF00249">
    <property type="entry name" value="Myb_DNA-binding"/>
    <property type="match status" value="2"/>
</dbReference>
<evidence type="ECO:0000256" key="4">
    <source>
        <dbReference type="ARBA" id="ARBA00023163"/>
    </source>
</evidence>
<evidence type="ECO:0000256" key="1">
    <source>
        <dbReference type="ARBA" id="ARBA00004123"/>
    </source>
</evidence>
<accession>A0A2W1BLN6</accession>
<dbReference type="PROSITE" id="PS51294">
    <property type="entry name" value="HTH_MYB"/>
    <property type="match status" value="2"/>
</dbReference>
<dbReference type="OrthoDB" id="2143914at2759"/>
<dbReference type="SUPFAM" id="SSF46689">
    <property type="entry name" value="Homeodomain-like"/>
    <property type="match status" value="3"/>
</dbReference>
<protein>
    <recommendedName>
        <fullName evidence="10">snRNA-activating protein complex subunit 4</fullName>
    </recommendedName>
</protein>
<comment type="subcellular location">
    <subcellularLocation>
        <location evidence="1">Nucleus</location>
    </subcellularLocation>
</comment>
<dbReference type="PROSITE" id="PS50090">
    <property type="entry name" value="MYB_LIKE"/>
    <property type="match status" value="2"/>
</dbReference>
<feature type="domain" description="HTH myb-type" evidence="7">
    <location>
        <begin position="380"/>
        <end position="434"/>
    </location>
</feature>
<feature type="domain" description="Myb-like" evidence="6">
    <location>
        <begin position="274"/>
        <end position="326"/>
    </location>
</feature>
<dbReference type="GO" id="GO:0019185">
    <property type="term" value="C:snRNA-activating protein complex"/>
    <property type="evidence" value="ECO:0007669"/>
    <property type="project" value="TreeGrafter"/>
</dbReference>
<evidence type="ECO:0000313" key="9">
    <source>
        <dbReference type="Proteomes" id="UP000249218"/>
    </source>
</evidence>
<dbReference type="Proteomes" id="UP000249218">
    <property type="component" value="Unassembled WGS sequence"/>
</dbReference>